<feature type="domain" description="Glycosyltransferase subfamily 4-like N-terminal" evidence="2">
    <location>
        <begin position="61"/>
        <end position="175"/>
    </location>
</feature>
<dbReference type="InterPro" id="IPR028098">
    <property type="entry name" value="Glyco_trans_4-like_N"/>
</dbReference>
<dbReference type="GO" id="GO:0016757">
    <property type="term" value="F:glycosyltransferase activity"/>
    <property type="evidence" value="ECO:0007669"/>
    <property type="project" value="UniProtKB-KW"/>
</dbReference>
<dbReference type="Proteomes" id="UP001597440">
    <property type="component" value="Unassembled WGS sequence"/>
</dbReference>
<evidence type="ECO:0000259" key="1">
    <source>
        <dbReference type="Pfam" id="PF00534"/>
    </source>
</evidence>
<reference evidence="4" key="1">
    <citation type="journal article" date="2019" name="Int. J. Syst. Evol. Microbiol.">
        <title>The Global Catalogue of Microorganisms (GCM) 10K type strain sequencing project: providing services to taxonomists for standard genome sequencing and annotation.</title>
        <authorList>
            <consortium name="The Broad Institute Genomics Platform"/>
            <consortium name="The Broad Institute Genome Sequencing Center for Infectious Disease"/>
            <person name="Wu L."/>
            <person name="Ma J."/>
        </authorList>
    </citation>
    <scope>NUCLEOTIDE SEQUENCE [LARGE SCALE GENOMIC DNA]</scope>
    <source>
        <strain evidence="4">KCTC 52298</strain>
    </source>
</reference>
<dbReference type="EMBL" id="JBHULD010000014">
    <property type="protein sequence ID" value="MFD2555023.1"/>
    <property type="molecule type" value="Genomic_DNA"/>
</dbReference>
<dbReference type="PANTHER" id="PTHR12526:SF572">
    <property type="entry name" value="BLL5144 PROTEIN"/>
    <property type="match status" value="1"/>
</dbReference>
<evidence type="ECO:0000313" key="4">
    <source>
        <dbReference type="Proteomes" id="UP001597440"/>
    </source>
</evidence>
<keyword evidence="3" id="KW-0808">Transferase</keyword>
<dbReference type="InterPro" id="IPR001296">
    <property type="entry name" value="Glyco_trans_1"/>
</dbReference>
<dbReference type="SUPFAM" id="SSF53756">
    <property type="entry name" value="UDP-Glycosyltransferase/glycogen phosphorylase"/>
    <property type="match status" value="1"/>
</dbReference>
<dbReference type="SUPFAM" id="SSF48208">
    <property type="entry name" value="Six-hairpin glycosidases"/>
    <property type="match status" value="1"/>
</dbReference>
<proteinExistence type="predicted"/>
<accession>A0ABW5L2K6</accession>
<name>A0ABW5L2K6_9SPHI</name>
<organism evidence="3 4">
    <name type="scientific">Sphingobacterium tabacisoli</name>
    <dbReference type="NCBI Taxonomy" id="2044855"/>
    <lineage>
        <taxon>Bacteria</taxon>
        <taxon>Pseudomonadati</taxon>
        <taxon>Bacteroidota</taxon>
        <taxon>Sphingobacteriia</taxon>
        <taxon>Sphingobacteriales</taxon>
        <taxon>Sphingobacteriaceae</taxon>
        <taxon>Sphingobacterium</taxon>
    </lineage>
</organism>
<dbReference type="Gene3D" id="3.40.50.2000">
    <property type="entry name" value="Glycogen Phosphorylase B"/>
    <property type="match status" value="2"/>
</dbReference>
<dbReference type="RefSeq" id="WP_210353391.1">
    <property type="nucleotide sequence ID" value="NZ_JAEQMU010000001.1"/>
</dbReference>
<dbReference type="Pfam" id="PF13439">
    <property type="entry name" value="Glyco_transf_4"/>
    <property type="match status" value="1"/>
</dbReference>
<protein>
    <submittedName>
        <fullName evidence="3">Glycosyltransferase</fullName>
        <ecNumber evidence="3">2.4.-.-</ecNumber>
    </submittedName>
</protein>
<feature type="domain" description="Glycosyl transferase family 1" evidence="1">
    <location>
        <begin position="192"/>
        <end position="355"/>
    </location>
</feature>
<evidence type="ECO:0000313" key="3">
    <source>
        <dbReference type="EMBL" id="MFD2555023.1"/>
    </source>
</evidence>
<comment type="caution">
    <text evidence="3">The sequence shown here is derived from an EMBL/GenBank/DDBJ whole genome shotgun (WGS) entry which is preliminary data.</text>
</comment>
<dbReference type="PANTHER" id="PTHR12526">
    <property type="entry name" value="GLYCOSYLTRANSFERASE"/>
    <property type="match status" value="1"/>
</dbReference>
<dbReference type="Pfam" id="PF00534">
    <property type="entry name" value="Glycos_transf_1"/>
    <property type="match status" value="1"/>
</dbReference>
<sequence>MTPKKNKVVAFLSTFPPRACGIATYTTDLMQAIEDKFGACYELLSIPIENDDRHYSYSFEAWYRLKLWQVGSFECLSKMLNSSSDIDILCIQHEFGLFEKKEAAFLSFLARLNVKVVITFHTVLPQPEKWLAEKVSMIADKCEKIIVMTQNAANILIDAYHISDNKIRVIKHGTHLAPANNKLALSDKMGLTDRKVLSTFGLLGPGKSIETTLLALPSIVSKTPNVIFLIIGVTHPNLVSQEGEAYRDMLKEIVEKHDIGEYVRFVDKFLSTEDLIDYLLVTDVYLFTSINPLQAVSGTFAYALSSGCPIVSTPIPHVLEVLDEDMGIIIDFAAPDQLAAAVGEILADETRLDRIRHVNLQKTLPTSWQNSAIAHVNLFEELLEEKTTALVYSLPKVNLSHVYRMTTDIGFIQFANGSKPDLESGYTLDDNSRALIAMLHHYKKYPKKEHLSYIEKYLTFIGYCMLRNGTLLNYVDKDGTFTSQNRDENLEDANGRAIWALGEIIAMSERLPESFVEKAKLLLNQASENLLGYRSTRSMAFIIKGLSLLNEDVYQSMIETLANRLCEMFEHESTPHWQWYESYLTYANSVIPEALLCAYLKTGRSIYKVVAYQSFDFLMNMIMIDGEIHVISNQGWKSRGQVQTEPQGGEQPIDVAYTIIALDSFYKESQDSRYKHFLIAAFDWFLGRNHLGQIMYNPVTGGCFDGLEKETTNINQGAESTLSYLLARLKREEYTTIIQ</sequence>
<gene>
    <name evidence="3" type="ORF">ACFSQW_11520</name>
</gene>
<keyword evidence="4" id="KW-1185">Reference proteome</keyword>
<dbReference type="EC" id="2.4.-.-" evidence="3"/>
<evidence type="ECO:0000259" key="2">
    <source>
        <dbReference type="Pfam" id="PF13439"/>
    </source>
</evidence>
<keyword evidence="3" id="KW-0328">Glycosyltransferase</keyword>
<dbReference type="InterPro" id="IPR008928">
    <property type="entry name" value="6-hairpin_glycosidase_sf"/>
</dbReference>